<keyword evidence="3" id="KW-1185">Reference proteome</keyword>
<name>A0AAD1XC16_EUPCR</name>
<organism evidence="2 3">
    <name type="scientific">Euplotes crassus</name>
    <dbReference type="NCBI Taxonomy" id="5936"/>
    <lineage>
        <taxon>Eukaryota</taxon>
        <taxon>Sar</taxon>
        <taxon>Alveolata</taxon>
        <taxon>Ciliophora</taxon>
        <taxon>Intramacronucleata</taxon>
        <taxon>Spirotrichea</taxon>
        <taxon>Hypotrichia</taxon>
        <taxon>Euplotida</taxon>
        <taxon>Euplotidae</taxon>
        <taxon>Moneuplotes</taxon>
    </lineage>
</organism>
<sequence length="350" mass="41189">MKNKVDRINPEIFDEPPLQFNQSDDYGWTAIARSIVQMDGDIQKYVRQMRKKKTAEENFKNLPFMLTTKRKRLQKGKEKIHNFGRKNMIKFADQNTIKFEVARRKTSSFKSVPRNIPKNKEKPQSIIKNSGDLCKSTIPITKPLDQYCTSLILDFLTPNKIIQMIKERMKEVMKRKKDQKSSPERAKEELIKTLKKSYTKTKYQKLETFLNSPEKADYDHKISLLRVSEEDPLSLSSKNHANTLSDTKRKRVKMKSYSIMNGERAHYNESLLLRKRSLQRKKQHSRLSQMRSNVIAVSYHGSELFPLPDQRSGRGNGTSGSKRHTSEDNFIRRNSMYGCRIYRNRLYLQR</sequence>
<proteinExistence type="predicted"/>
<gene>
    <name evidence="2" type="ORF">ECRASSUSDP1_LOCUS6782</name>
</gene>
<evidence type="ECO:0000313" key="2">
    <source>
        <dbReference type="EMBL" id="CAI2365449.1"/>
    </source>
</evidence>
<accession>A0AAD1XC16</accession>
<dbReference type="Proteomes" id="UP001295684">
    <property type="component" value="Unassembled WGS sequence"/>
</dbReference>
<reference evidence="2" key="1">
    <citation type="submission" date="2023-07" db="EMBL/GenBank/DDBJ databases">
        <authorList>
            <consortium name="AG Swart"/>
            <person name="Singh M."/>
            <person name="Singh A."/>
            <person name="Seah K."/>
            <person name="Emmerich C."/>
        </authorList>
    </citation>
    <scope>NUCLEOTIDE SEQUENCE</scope>
    <source>
        <strain evidence="2">DP1</strain>
    </source>
</reference>
<dbReference type="AlphaFoldDB" id="A0AAD1XC16"/>
<dbReference type="EMBL" id="CAMPGE010006586">
    <property type="protein sequence ID" value="CAI2365449.1"/>
    <property type="molecule type" value="Genomic_DNA"/>
</dbReference>
<comment type="caution">
    <text evidence="2">The sequence shown here is derived from an EMBL/GenBank/DDBJ whole genome shotgun (WGS) entry which is preliminary data.</text>
</comment>
<evidence type="ECO:0000313" key="3">
    <source>
        <dbReference type="Proteomes" id="UP001295684"/>
    </source>
</evidence>
<evidence type="ECO:0000256" key="1">
    <source>
        <dbReference type="SAM" id="MobiDB-lite"/>
    </source>
</evidence>
<feature type="region of interest" description="Disordered" evidence="1">
    <location>
        <begin position="306"/>
        <end position="329"/>
    </location>
</feature>
<protein>
    <submittedName>
        <fullName evidence="2">Uncharacterized protein</fullName>
    </submittedName>
</protein>